<dbReference type="InterPro" id="IPR044076">
    <property type="entry name" value="Ribosomal_P2"/>
</dbReference>
<evidence type="ECO:0000313" key="8">
    <source>
        <dbReference type="EMBL" id="OQU88766.1"/>
    </source>
</evidence>
<feature type="compositionally biased region" description="Acidic residues" evidence="6">
    <location>
        <begin position="118"/>
        <end position="127"/>
    </location>
</feature>
<dbReference type="GO" id="GO:0022625">
    <property type="term" value="C:cytosolic large ribosomal subunit"/>
    <property type="evidence" value="ECO:0007669"/>
    <property type="project" value="InterPro"/>
</dbReference>
<reference evidence="8 9" key="1">
    <citation type="journal article" date="2009" name="Nature">
        <title>The Sorghum bicolor genome and the diversification of grasses.</title>
        <authorList>
            <person name="Paterson A.H."/>
            <person name="Bowers J.E."/>
            <person name="Bruggmann R."/>
            <person name="Dubchak I."/>
            <person name="Grimwood J."/>
            <person name="Gundlach H."/>
            <person name="Haberer G."/>
            <person name="Hellsten U."/>
            <person name="Mitros T."/>
            <person name="Poliakov A."/>
            <person name="Schmutz J."/>
            <person name="Spannagl M."/>
            <person name="Tang H."/>
            <person name="Wang X."/>
            <person name="Wicker T."/>
            <person name="Bharti A.K."/>
            <person name="Chapman J."/>
            <person name="Feltus F.A."/>
            <person name="Gowik U."/>
            <person name="Grigoriev I.V."/>
            <person name="Lyons E."/>
            <person name="Maher C.A."/>
            <person name="Martis M."/>
            <person name="Narechania A."/>
            <person name="Otillar R.P."/>
            <person name="Penning B.W."/>
            <person name="Salamov A.A."/>
            <person name="Wang Y."/>
            <person name="Zhang L."/>
            <person name="Carpita N.C."/>
            <person name="Freeling M."/>
            <person name="Gingle A.R."/>
            <person name="Hash C.T."/>
            <person name="Keller B."/>
            <person name="Klein P."/>
            <person name="Kresovich S."/>
            <person name="McCann M.C."/>
            <person name="Ming R."/>
            <person name="Peterson D.G."/>
            <person name="Mehboob-ur-Rahman"/>
            <person name="Ware D."/>
            <person name="Westhoff P."/>
            <person name="Mayer K.F."/>
            <person name="Messing J."/>
            <person name="Rokhsar D.S."/>
        </authorList>
    </citation>
    <scope>NUCLEOTIDE SEQUENCE [LARGE SCALE GENOMIC DNA]</scope>
    <source>
        <strain evidence="9">cv. BTx623</strain>
    </source>
</reference>
<evidence type="ECO:0000313" key="9">
    <source>
        <dbReference type="Proteomes" id="UP000000768"/>
    </source>
</evidence>
<organism evidence="8 9">
    <name type="scientific">Sorghum bicolor</name>
    <name type="common">Sorghum</name>
    <name type="synonym">Sorghum vulgare</name>
    <dbReference type="NCBI Taxonomy" id="4558"/>
    <lineage>
        <taxon>Eukaryota</taxon>
        <taxon>Viridiplantae</taxon>
        <taxon>Streptophyta</taxon>
        <taxon>Embryophyta</taxon>
        <taxon>Tracheophyta</taxon>
        <taxon>Spermatophyta</taxon>
        <taxon>Magnoliopsida</taxon>
        <taxon>Liliopsida</taxon>
        <taxon>Poales</taxon>
        <taxon>Poaceae</taxon>
        <taxon>PACMAD clade</taxon>
        <taxon>Panicoideae</taxon>
        <taxon>Andropogonodae</taxon>
        <taxon>Andropogoneae</taxon>
        <taxon>Sorghinae</taxon>
        <taxon>Sorghum</taxon>
    </lineage>
</organism>
<dbReference type="Proteomes" id="UP000000768">
    <property type="component" value="Chromosome 2"/>
</dbReference>
<name>A0A1W0W320_SORBI</name>
<dbReference type="InterPro" id="IPR027534">
    <property type="entry name" value="Ribosomal_P1/P2"/>
</dbReference>
<keyword evidence="5" id="KW-0687">Ribonucleoprotein</keyword>
<gene>
    <name evidence="8" type="ORF">SORBI_3002G092400</name>
</gene>
<dbReference type="eggNOG" id="KOG3449">
    <property type="taxonomic scope" value="Eukaryota"/>
</dbReference>
<comment type="function">
    <text evidence="1">Plays an important role in the elongation step of protein synthesis.</text>
</comment>
<comment type="subunit">
    <text evidence="3">P1 and P2 exist as dimers at the large ribosomal subunit.</text>
</comment>
<feature type="chain" id="PRO_5010720735" evidence="7">
    <location>
        <begin position="21"/>
        <end position="133"/>
    </location>
</feature>
<proteinExistence type="inferred from homology"/>
<comment type="similarity">
    <text evidence="2">Belongs to the eukaryotic ribosomal protein P1/P2 family.</text>
</comment>
<dbReference type="InterPro" id="IPR038716">
    <property type="entry name" value="P1/P2_N_sf"/>
</dbReference>
<keyword evidence="4" id="KW-0689">Ribosomal protein</keyword>
<dbReference type="GO" id="GO:0044877">
    <property type="term" value="F:protein-containing complex binding"/>
    <property type="evidence" value="ECO:0007669"/>
    <property type="project" value="UniProtKB-ARBA"/>
</dbReference>
<dbReference type="Pfam" id="PF00428">
    <property type="entry name" value="Ribosomal_60s"/>
    <property type="match status" value="1"/>
</dbReference>
<dbReference type="FunFam" id="1.10.10.1410:FF:000002">
    <property type="entry name" value="60S acidic ribosomal protein P2"/>
    <property type="match status" value="1"/>
</dbReference>
<evidence type="ECO:0000256" key="7">
    <source>
        <dbReference type="SAM" id="SignalP"/>
    </source>
</evidence>
<dbReference type="EMBL" id="CM000761">
    <property type="protein sequence ID" value="OQU88766.1"/>
    <property type="molecule type" value="Genomic_DNA"/>
</dbReference>
<dbReference type="KEGG" id="sbi:8081814"/>
<evidence type="ECO:0000256" key="1">
    <source>
        <dbReference type="ARBA" id="ARBA00003362"/>
    </source>
</evidence>
<protein>
    <submittedName>
        <fullName evidence="8">Uncharacterized protein</fullName>
    </submittedName>
</protein>
<keyword evidence="9" id="KW-1185">Reference proteome</keyword>
<feature type="compositionally biased region" description="Basic and acidic residues" evidence="6">
    <location>
        <begin position="106"/>
        <end position="117"/>
    </location>
</feature>
<sequence>MKFAAAYLLACLGAEQAAAAANTEEGAAPAPALPPTKDDVRRILGSVGAEVEEDRLDLLFALMDGKDVADLIAAGREQLAYAPSGAATAVAVGAAPAAAAAEAEEEAAKKEAAKKKEEEEEEEDDDALFNLFD</sequence>
<dbReference type="InParanoid" id="A0A1W0W320"/>
<dbReference type="OrthoDB" id="1227494at2759"/>
<keyword evidence="7" id="KW-0732">Signal</keyword>
<dbReference type="GO" id="GO:0003735">
    <property type="term" value="F:structural constituent of ribosome"/>
    <property type="evidence" value="ECO:0007669"/>
    <property type="project" value="InterPro"/>
</dbReference>
<dbReference type="GO" id="GO:0002182">
    <property type="term" value="P:cytoplasmic translational elongation"/>
    <property type="evidence" value="ECO:0007669"/>
    <property type="project" value="InterPro"/>
</dbReference>
<reference evidence="9" key="2">
    <citation type="journal article" date="2018" name="Plant J.">
        <title>The Sorghum bicolor reference genome: improved assembly, gene annotations, a transcriptome atlas, and signatures of genome organization.</title>
        <authorList>
            <person name="McCormick R.F."/>
            <person name="Truong S.K."/>
            <person name="Sreedasyam A."/>
            <person name="Jenkins J."/>
            <person name="Shu S."/>
            <person name="Sims D."/>
            <person name="Kennedy M."/>
            <person name="Amirebrahimi M."/>
            <person name="Weers B.D."/>
            <person name="McKinley B."/>
            <person name="Mattison A."/>
            <person name="Morishige D.T."/>
            <person name="Grimwood J."/>
            <person name="Schmutz J."/>
            <person name="Mullet J.E."/>
        </authorList>
    </citation>
    <scope>NUCLEOTIDE SEQUENCE [LARGE SCALE GENOMIC DNA]</scope>
    <source>
        <strain evidence="9">cv. BTx623</strain>
    </source>
</reference>
<dbReference type="PANTHER" id="PTHR21141:SF38">
    <property type="entry name" value="OS08G0250300 PROTEIN"/>
    <property type="match status" value="1"/>
</dbReference>
<evidence type="ECO:0000256" key="2">
    <source>
        <dbReference type="ARBA" id="ARBA00005436"/>
    </source>
</evidence>
<dbReference type="Gramene" id="OQU88766">
    <property type="protein sequence ID" value="OQU88766"/>
    <property type="gene ID" value="SORBI_3002G092400"/>
</dbReference>
<dbReference type="OMA" id="NSKSQVR"/>
<dbReference type="Gene3D" id="1.10.10.1410">
    <property type="match status" value="1"/>
</dbReference>
<dbReference type="PANTHER" id="PTHR21141">
    <property type="entry name" value="60S ACIDIC RIBOSOMAL PROTEIN FAMILY MEMBER"/>
    <property type="match status" value="1"/>
</dbReference>
<dbReference type="STRING" id="4558.A0A1W0W320"/>
<dbReference type="CDD" id="cd05833">
    <property type="entry name" value="Ribosomal_P2"/>
    <property type="match status" value="1"/>
</dbReference>
<evidence type="ECO:0000256" key="3">
    <source>
        <dbReference type="ARBA" id="ARBA00011266"/>
    </source>
</evidence>
<evidence type="ECO:0000256" key="5">
    <source>
        <dbReference type="ARBA" id="ARBA00023274"/>
    </source>
</evidence>
<evidence type="ECO:0000256" key="6">
    <source>
        <dbReference type="SAM" id="MobiDB-lite"/>
    </source>
</evidence>
<feature type="signal peptide" evidence="7">
    <location>
        <begin position="1"/>
        <end position="20"/>
    </location>
</feature>
<dbReference type="HAMAP" id="MF_01478">
    <property type="entry name" value="Ribosomal_L12_arch"/>
    <property type="match status" value="1"/>
</dbReference>
<evidence type="ECO:0000256" key="4">
    <source>
        <dbReference type="ARBA" id="ARBA00022980"/>
    </source>
</evidence>
<feature type="region of interest" description="Disordered" evidence="6">
    <location>
        <begin position="100"/>
        <end position="133"/>
    </location>
</feature>
<accession>A0A1W0W320</accession>
<dbReference type="AlphaFoldDB" id="A0A1W0W320"/>